<dbReference type="InterPro" id="IPR025447">
    <property type="entry name" value="DUF4192"/>
</dbReference>
<reference evidence="1 2" key="1">
    <citation type="submission" date="2020-02" db="EMBL/GenBank/DDBJ databases">
        <title>The whole genome sequence of CPCC 205119.</title>
        <authorList>
            <person name="Jiang Z."/>
        </authorList>
    </citation>
    <scope>NUCLEOTIDE SEQUENCE [LARGE SCALE GENOMIC DNA]</scope>
    <source>
        <strain evidence="1 2">CPCC 205119</strain>
    </source>
</reference>
<dbReference type="RefSeq" id="WP_152727496.1">
    <property type="nucleotide sequence ID" value="NZ_JAABOZ010000001.1"/>
</dbReference>
<dbReference type="Pfam" id="PF13830">
    <property type="entry name" value="DUF4192"/>
    <property type="match status" value="1"/>
</dbReference>
<evidence type="ECO:0000313" key="2">
    <source>
        <dbReference type="Proteomes" id="UP000470470"/>
    </source>
</evidence>
<dbReference type="EMBL" id="JAAGWK010000031">
    <property type="protein sequence ID" value="NEL56201.1"/>
    <property type="molecule type" value="Genomic_DNA"/>
</dbReference>
<organism evidence="1 2">
    <name type="scientific">Goekera deserti</name>
    <dbReference type="NCBI Taxonomy" id="2497753"/>
    <lineage>
        <taxon>Bacteria</taxon>
        <taxon>Bacillati</taxon>
        <taxon>Actinomycetota</taxon>
        <taxon>Actinomycetes</taxon>
        <taxon>Geodermatophilales</taxon>
        <taxon>Geodermatophilaceae</taxon>
        <taxon>Goekera</taxon>
    </lineage>
</organism>
<protein>
    <submittedName>
        <fullName evidence="1">DUF4192 domain-containing protein</fullName>
    </submittedName>
</protein>
<name>A0A7K3WI79_9ACTN</name>
<accession>A0A7K3WI79</accession>
<dbReference type="AlphaFoldDB" id="A0A7K3WI79"/>
<evidence type="ECO:0000313" key="1">
    <source>
        <dbReference type="EMBL" id="NEL56201.1"/>
    </source>
</evidence>
<proteinExistence type="predicted"/>
<sequence>MSPDEQFRVRLGDPGDLARALPHLIGFPPRESLVLVSLTGPGSRRVGMTVRADLPPEDALAEVARSAVRGVLTHRPSAVVVLVVSEDPDVPADVGQGPGGRPVPGTDGLPHRLLVAWLTGLLDRAGVAVPHVLLVRRGRWWSYDCPEPCCHPSAGTALPGGTSALAAASAVVGQVVEADREALVRRIAPVGPPAAAGMSAACREVGAAHADRLADVGPEAVGQESWQLLRSAVRSRQDGAPPSSDAAAARQLWGLRDVLVRDRAMTLALGPVPEAAEALWTELTRRAPAPLDAAPATLLAVSAWLRGDGAMASIALDRALDSEPGYSLALLLRRSLDAALPPAAVRELITDAMCRLDDAG</sequence>
<dbReference type="Proteomes" id="UP000470470">
    <property type="component" value="Unassembled WGS sequence"/>
</dbReference>
<comment type="caution">
    <text evidence="1">The sequence shown here is derived from an EMBL/GenBank/DDBJ whole genome shotgun (WGS) entry which is preliminary data.</text>
</comment>
<keyword evidence="2" id="KW-1185">Reference proteome</keyword>
<gene>
    <name evidence="1" type="ORF">G1H19_19695</name>
</gene>